<dbReference type="InterPro" id="IPR050932">
    <property type="entry name" value="TM2D1-3-like"/>
</dbReference>
<evidence type="ECO:0000256" key="4">
    <source>
        <dbReference type="ARBA" id="ARBA00023136"/>
    </source>
</evidence>
<name>A0A2C8FDH0_9BACT</name>
<protein>
    <submittedName>
        <fullName evidence="7">TM2 domain containing protein</fullName>
    </submittedName>
</protein>
<evidence type="ECO:0000256" key="1">
    <source>
        <dbReference type="ARBA" id="ARBA00004141"/>
    </source>
</evidence>
<sequence length="100" mass="10720">MTQDTTEQAAGQGQQNINVNVSAGGSRYMTVASEKSRKTALVLCAVGGMFGVHHFYVGRIGMGIAYALTCGLFGIGWFLDSIKIWTGSFKDNAGAPLREW</sequence>
<evidence type="ECO:0000256" key="5">
    <source>
        <dbReference type="SAM" id="Phobius"/>
    </source>
</evidence>
<dbReference type="PANTHER" id="PTHR21016:SF25">
    <property type="entry name" value="TM2 DOMAIN-CONTAINING PROTEIN DDB_G0277895-RELATED"/>
    <property type="match status" value="1"/>
</dbReference>
<reference evidence="8" key="1">
    <citation type="submission" date="2017-09" db="EMBL/GenBank/DDBJ databases">
        <authorList>
            <person name="Regsiter A."/>
            <person name="William W."/>
        </authorList>
    </citation>
    <scope>NUCLEOTIDE SEQUENCE [LARGE SCALE GENOMIC DNA]</scope>
    <source>
        <strain evidence="8">500-1</strain>
    </source>
</reference>
<accession>A0A2C8FDH0</accession>
<dbReference type="EMBL" id="LT907975">
    <property type="protein sequence ID" value="SOB60505.1"/>
    <property type="molecule type" value="Genomic_DNA"/>
</dbReference>
<dbReference type="PANTHER" id="PTHR21016">
    <property type="entry name" value="BETA-AMYLOID BINDING PROTEIN-RELATED"/>
    <property type="match status" value="1"/>
</dbReference>
<dbReference type="Pfam" id="PF05154">
    <property type="entry name" value="TM2"/>
    <property type="match status" value="1"/>
</dbReference>
<dbReference type="GO" id="GO:0016020">
    <property type="term" value="C:membrane"/>
    <property type="evidence" value="ECO:0007669"/>
    <property type="project" value="UniProtKB-SubCell"/>
</dbReference>
<feature type="transmembrane region" description="Helical" evidence="5">
    <location>
        <begin position="63"/>
        <end position="80"/>
    </location>
</feature>
<comment type="subcellular location">
    <subcellularLocation>
        <location evidence="1">Membrane</location>
        <topology evidence="1">Multi-pass membrane protein</topology>
    </subcellularLocation>
</comment>
<keyword evidence="4 5" id="KW-0472">Membrane</keyword>
<dbReference type="KEGG" id="pprf:DPRO_3589"/>
<dbReference type="Proteomes" id="UP000219215">
    <property type="component" value="Chromosome DPRO"/>
</dbReference>
<dbReference type="AlphaFoldDB" id="A0A2C8FDH0"/>
<organism evidence="7 8">
    <name type="scientific">Pseudodesulfovibrio profundus</name>
    <dbReference type="NCBI Taxonomy" id="57320"/>
    <lineage>
        <taxon>Bacteria</taxon>
        <taxon>Pseudomonadati</taxon>
        <taxon>Thermodesulfobacteriota</taxon>
        <taxon>Desulfovibrionia</taxon>
        <taxon>Desulfovibrionales</taxon>
        <taxon>Desulfovibrionaceae</taxon>
    </lineage>
</organism>
<keyword evidence="3 5" id="KW-1133">Transmembrane helix</keyword>
<evidence type="ECO:0000259" key="6">
    <source>
        <dbReference type="Pfam" id="PF05154"/>
    </source>
</evidence>
<dbReference type="InterPro" id="IPR007829">
    <property type="entry name" value="TM2"/>
</dbReference>
<dbReference type="RefSeq" id="WP_097013219.1">
    <property type="nucleotide sequence ID" value="NZ_LT907975.1"/>
</dbReference>
<evidence type="ECO:0000256" key="3">
    <source>
        <dbReference type="ARBA" id="ARBA00022989"/>
    </source>
</evidence>
<feature type="transmembrane region" description="Helical" evidence="5">
    <location>
        <begin position="39"/>
        <end position="57"/>
    </location>
</feature>
<dbReference type="OrthoDB" id="2004788at2"/>
<keyword evidence="8" id="KW-1185">Reference proteome</keyword>
<feature type="domain" description="TM2" evidence="6">
    <location>
        <begin position="34"/>
        <end position="82"/>
    </location>
</feature>
<keyword evidence="2 5" id="KW-0812">Transmembrane</keyword>
<evidence type="ECO:0000256" key="2">
    <source>
        <dbReference type="ARBA" id="ARBA00022692"/>
    </source>
</evidence>
<evidence type="ECO:0000313" key="8">
    <source>
        <dbReference type="Proteomes" id="UP000219215"/>
    </source>
</evidence>
<gene>
    <name evidence="7" type="ORF">DPRO_3589</name>
</gene>
<evidence type="ECO:0000313" key="7">
    <source>
        <dbReference type="EMBL" id="SOB60505.1"/>
    </source>
</evidence>
<proteinExistence type="predicted"/>